<dbReference type="SUPFAM" id="SSF52317">
    <property type="entry name" value="Class I glutamine amidotransferase-like"/>
    <property type="match status" value="1"/>
</dbReference>
<dbReference type="SMART" id="SM00342">
    <property type="entry name" value="HTH_ARAC"/>
    <property type="match status" value="1"/>
</dbReference>
<keyword evidence="1" id="KW-0805">Transcription regulation</keyword>
<dbReference type="AlphaFoldDB" id="A0A7Y7XGQ1"/>
<evidence type="ECO:0000259" key="3">
    <source>
        <dbReference type="PROSITE" id="PS01124"/>
    </source>
</evidence>
<dbReference type="Gene3D" id="1.10.10.60">
    <property type="entry name" value="Homeodomain-like"/>
    <property type="match status" value="1"/>
</dbReference>
<dbReference type="InterPro" id="IPR029062">
    <property type="entry name" value="Class_I_gatase-like"/>
</dbReference>
<evidence type="ECO:0000313" key="5">
    <source>
        <dbReference type="Proteomes" id="UP000539985"/>
    </source>
</evidence>
<dbReference type="PROSITE" id="PS01124">
    <property type="entry name" value="HTH_ARAC_FAMILY_2"/>
    <property type="match status" value="1"/>
</dbReference>
<reference evidence="4 5" key="1">
    <citation type="submission" date="2020-04" db="EMBL/GenBank/DDBJ databases">
        <title>Molecular characterization of pseudomonads from Agaricus bisporus reveal novel blotch 2 pathogens in Western Europe.</title>
        <authorList>
            <person name="Taparia T."/>
            <person name="Krijger M."/>
            <person name="Haynes E."/>
            <person name="Elpinstone J.G."/>
            <person name="Noble R."/>
            <person name="Van Der Wolf J."/>
        </authorList>
    </citation>
    <scope>NUCLEOTIDE SEQUENCE [LARGE SCALE GENOMIC DNA]</scope>
    <source>
        <strain evidence="4 5">H7001</strain>
    </source>
</reference>
<dbReference type="InterPro" id="IPR052158">
    <property type="entry name" value="INH-QAR"/>
</dbReference>
<protein>
    <submittedName>
        <fullName evidence="4">Helix-turn-helix domain-containing protein</fullName>
    </submittedName>
</protein>
<proteinExistence type="predicted"/>
<dbReference type="PANTHER" id="PTHR43130:SF11">
    <property type="entry name" value="TRANSCRIPTIONAL REGULATORY PROTEIN"/>
    <property type="match status" value="1"/>
</dbReference>
<accession>A0A7Y7XGQ1</accession>
<evidence type="ECO:0000256" key="1">
    <source>
        <dbReference type="ARBA" id="ARBA00023015"/>
    </source>
</evidence>
<organism evidence="4 5">
    <name type="scientific">Pseudomonas gingeri</name>
    <dbReference type="NCBI Taxonomy" id="117681"/>
    <lineage>
        <taxon>Bacteria</taxon>
        <taxon>Pseudomonadati</taxon>
        <taxon>Pseudomonadota</taxon>
        <taxon>Gammaproteobacteria</taxon>
        <taxon>Pseudomonadales</taxon>
        <taxon>Pseudomonadaceae</taxon>
        <taxon>Pseudomonas</taxon>
    </lineage>
</organism>
<evidence type="ECO:0000313" key="4">
    <source>
        <dbReference type="EMBL" id="NWB99569.1"/>
    </source>
</evidence>
<sequence length="327" mass="34819">MLDFTILVLEGAYPTSVAVTLDVLAAAATLAPRLGVAPPRWKLYSIDGAMTPLQLGVCVSTTRLPSPLQTDQSVWIVPGLGLDEAAAIQQRLALDDAHRAVDALQKYAHAGGQIAASCSAVFLLQAAGLLAGRRVTTSWWLAPALKRIEPGCDVDADRMVCADGPLVTAGAAFAQTDLMLHLLRTRCGNALADAVSRVLLIDGRQAQAPFIVPEVFANGDDLVARLAARIETSLPEPPSVGELAREFCMSEKTLSRHIQRATGKSTLALVQSVKLRRARALLESSRMTVEQIAAAVGYQDATALRRMMKRVAGANPSRFRPTIAALP</sequence>
<gene>
    <name evidence="4" type="ORF">HX882_27150</name>
</gene>
<dbReference type="Gene3D" id="3.40.50.880">
    <property type="match status" value="1"/>
</dbReference>
<dbReference type="Proteomes" id="UP000539985">
    <property type="component" value="Unassembled WGS sequence"/>
</dbReference>
<dbReference type="InterPro" id="IPR002818">
    <property type="entry name" value="DJ-1/PfpI"/>
</dbReference>
<dbReference type="PANTHER" id="PTHR43130">
    <property type="entry name" value="ARAC-FAMILY TRANSCRIPTIONAL REGULATOR"/>
    <property type="match status" value="1"/>
</dbReference>
<dbReference type="GO" id="GO:0043565">
    <property type="term" value="F:sequence-specific DNA binding"/>
    <property type="evidence" value="ECO:0007669"/>
    <property type="project" value="InterPro"/>
</dbReference>
<dbReference type="Pfam" id="PF01965">
    <property type="entry name" value="DJ-1_PfpI"/>
    <property type="match status" value="1"/>
</dbReference>
<dbReference type="RefSeq" id="WP_177105156.1">
    <property type="nucleotide sequence ID" value="NZ_JACAQB010000024.1"/>
</dbReference>
<name>A0A7Y7XGQ1_9PSED</name>
<dbReference type="Pfam" id="PF12833">
    <property type="entry name" value="HTH_18"/>
    <property type="match status" value="1"/>
</dbReference>
<keyword evidence="2" id="KW-0804">Transcription</keyword>
<dbReference type="GO" id="GO:0003700">
    <property type="term" value="F:DNA-binding transcription factor activity"/>
    <property type="evidence" value="ECO:0007669"/>
    <property type="project" value="InterPro"/>
</dbReference>
<dbReference type="InterPro" id="IPR009057">
    <property type="entry name" value="Homeodomain-like_sf"/>
</dbReference>
<dbReference type="EMBL" id="JACAQB010000024">
    <property type="protein sequence ID" value="NWB99569.1"/>
    <property type="molecule type" value="Genomic_DNA"/>
</dbReference>
<dbReference type="InterPro" id="IPR018060">
    <property type="entry name" value="HTH_AraC"/>
</dbReference>
<feature type="domain" description="HTH araC/xylS-type" evidence="3">
    <location>
        <begin position="224"/>
        <end position="322"/>
    </location>
</feature>
<dbReference type="SUPFAM" id="SSF46689">
    <property type="entry name" value="Homeodomain-like"/>
    <property type="match status" value="1"/>
</dbReference>
<comment type="caution">
    <text evidence="4">The sequence shown here is derived from an EMBL/GenBank/DDBJ whole genome shotgun (WGS) entry which is preliminary data.</text>
</comment>
<evidence type="ECO:0000256" key="2">
    <source>
        <dbReference type="ARBA" id="ARBA00023163"/>
    </source>
</evidence>